<gene>
    <name evidence="9" type="primary">comEC</name>
    <name evidence="9" type="ORF">Tfont_00731</name>
</gene>
<dbReference type="CDD" id="cd07731">
    <property type="entry name" value="ComA-like_MBL-fold"/>
    <property type="match status" value="1"/>
</dbReference>
<dbReference type="SMART" id="SM00849">
    <property type="entry name" value="Lactamase_B"/>
    <property type="match status" value="1"/>
</dbReference>
<dbReference type="NCBIfam" id="TIGR00360">
    <property type="entry name" value="ComEC_N-term"/>
    <property type="match status" value="1"/>
</dbReference>
<feature type="transmembrane region" description="Helical" evidence="7">
    <location>
        <begin position="385"/>
        <end position="405"/>
    </location>
</feature>
<dbReference type="InterPro" id="IPR035681">
    <property type="entry name" value="ComA-like_MBL"/>
</dbReference>
<evidence type="ECO:0000256" key="4">
    <source>
        <dbReference type="ARBA" id="ARBA00022989"/>
    </source>
</evidence>
<keyword evidence="4 7" id="KW-1133">Transmembrane helix</keyword>
<evidence type="ECO:0000313" key="10">
    <source>
        <dbReference type="Proteomes" id="UP000316388"/>
    </source>
</evidence>
<proteinExistence type="predicted"/>
<dbReference type="AlphaFoldDB" id="A0A554XPG1"/>
<keyword evidence="5 7" id="KW-0472">Membrane</keyword>
<dbReference type="EMBL" id="VJOO01000004">
    <property type="protein sequence ID" value="TSE37733.1"/>
    <property type="molecule type" value="Genomic_DNA"/>
</dbReference>
<feature type="transmembrane region" description="Helical" evidence="7">
    <location>
        <begin position="301"/>
        <end position="324"/>
    </location>
</feature>
<dbReference type="InterPro" id="IPR004797">
    <property type="entry name" value="Competence_ComEC/Rec2"/>
</dbReference>
<feature type="domain" description="Metallo-beta-lactamase" evidence="8">
    <location>
        <begin position="586"/>
        <end position="776"/>
    </location>
</feature>
<dbReference type="Pfam" id="PF00753">
    <property type="entry name" value="Lactamase_B"/>
    <property type="match status" value="1"/>
</dbReference>
<feature type="transmembrane region" description="Helical" evidence="7">
    <location>
        <begin position="411"/>
        <end position="429"/>
    </location>
</feature>
<feature type="transmembrane region" description="Helical" evidence="7">
    <location>
        <begin position="441"/>
        <end position="464"/>
    </location>
</feature>
<keyword evidence="3 7" id="KW-0812">Transmembrane</keyword>
<accession>A0A554XPG1</accession>
<dbReference type="SUPFAM" id="SSF56281">
    <property type="entry name" value="Metallo-hydrolase/oxidoreductase"/>
    <property type="match status" value="1"/>
</dbReference>
<comment type="subcellular location">
    <subcellularLocation>
        <location evidence="1">Cell membrane</location>
        <topology evidence="1">Multi-pass membrane protein</topology>
    </subcellularLocation>
</comment>
<reference evidence="9 10" key="1">
    <citation type="submission" date="2019-07" db="EMBL/GenBank/DDBJ databases">
        <title>Tepidimonas fonticaldi AT-A2 draft genome.</title>
        <authorList>
            <person name="Da Costa M.S."/>
            <person name="Froufe H.J.C."/>
            <person name="Egas C."/>
            <person name="Albuquerque L."/>
        </authorList>
    </citation>
    <scope>NUCLEOTIDE SEQUENCE [LARGE SCALE GENOMIC DNA]</scope>
    <source>
        <strain evidence="9 10">AT-A2</strain>
    </source>
</reference>
<dbReference type="Pfam" id="PF03772">
    <property type="entry name" value="Competence"/>
    <property type="match status" value="1"/>
</dbReference>
<dbReference type="InterPro" id="IPR036866">
    <property type="entry name" value="RibonucZ/Hydroxyglut_hydro"/>
</dbReference>
<dbReference type="NCBIfam" id="TIGR00361">
    <property type="entry name" value="ComEC_Rec2"/>
    <property type="match status" value="1"/>
</dbReference>
<dbReference type="PANTHER" id="PTHR30619:SF1">
    <property type="entry name" value="RECOMBINATION PROTEIN 2"/>
    <property type="match status" value="1"/>
</dbReference>
<dbReference type="GO" id="GO:0005886">
    <property type="term" value="C:plasma membrane"/>
    <property type="evidence" value="ECO:0007669"/>
    <property type="project" value="UniProtKB-SubCell"/>
</dbReference>
<keyword evidence="2" id="KW-1003">Cell membrane</keyword>
<sequence length="853" mass="90663">MPIGHRAHSRPPAIEPSKDRAMLEGAWAQAGAAAVRRAWGPAGLGWVLGTALQLTQASLWPVSGYGALALLALMAGVGLMRAMRYWPRSRWGWLPVAAALAFAATGGRAVGFAAQALPPAADGALVQAVWRVTAMPGRGVQSVAFEAQLLQARTRDGHDLPIRGTIRLSWRPFGAVRGEAAMPRVLPGETWQGSLRLRAPRGLANPHGFDAEAWLWREGIVATGSVLEGGRHEAPRRLADDPWRHPVERARTMVRDAIVERLQPGHEPAAVGLVAALVTGDQGAIPAAEWAAIRATGVAHLVSISGLHVTMFAVIATVAAGLVWRGVGRRWPSVLLRWPVPVAAGVGGVALATAYALFAGWGVPAQRTVSMLALVVALRLSGRRWPWGATWLAAMVVAVVLDPWALLQPGFWLSFVAVAVLFGQGGAAWQPTGLGQRLRHAVMGLLRVQAVITVALAPLTLLLFGQVSVIGLLANLIAIPWVTWALTPVALAGVAVAPLWDAAAWLAQALLAVLRWLAAWPMAVWERPAPPLPLAVAACAGAVLLVWRAPWRWRVWGLWLLWPVLAFRPATPPPGAFEVLLPDVGQGSAAIVRTARHTLVFDSGPPMARSDAAERVLLPWLRALGSVPDAVVISHDDSDHAGGLATLAQAFPTATWWASFDPGARHAGRVHTCAAGVSWAWDGVSFEFLHPPAPDWVPPRQGGDNARSCVLRIGQGERAALLVGDIRQEEEAALVAADPTLRTGLLVAAHHGSRTSTGAVWLDALRPRAVVIQAGWRNRYGHPHPAVLQRLQARGIPWADTPTCGAVTWRSAEPTTLACERARAPRYWHAVPHAGAAGTENPRADAASDAGAD</sequence>
<protein>
    <submittedName>
        <fullName evidence="9">ComE operon protein 3</fullName>
    </submittedName>
</protein>
<feature type="transmembrane region" description="Helical" evidence="7">
    <location>
        <begin position="503"/>
        <end position="523"/>
    </location>
</feature>
<dbReference type="InterPro" id="IPR052159">
    <property type="entry name" value="Competence_DNA_uptake"/>
</dbReference>
<dbReference type="GO" id="GO:0030420">
    <property type="term" value="P:establishment of competence for transformation"/>
    <property type="evidence" value="ECO:0007669"/>
    <property type="project" value="InterPro"/>
</dbReference>
<dbReference type="Pfam" id="PF13567">
    <property type="entry name" value="DUF4131"/>
    <property type="match status" value="1"/>
</dbReference>
<feature type="region of interest" description="Disordered" evidence="6">
    <location>
        <begin position="833"/>
        <end position="853"/>
    </location>
</feature>
<evidence type="ECO:0000313" key="9">
    <source>
        <dbReference type="EMBL" id="TSE37733.1"/>
    </source>
</evidence>
<evidence type="ECO:0000259" key="8">
    <source>
        <dbReference type="SMART" id="SM00849"/>
    </source>
</evidence>
<dbReference type="InterPro" id="IPR004477">
    <property type="entry name" value="ComEC_N"/>
</dbReference>
<evidence type="ECO:0000256" key="7">
    <source>
        <dbReference type="SAM" id="Phobius"/>
    </source>
</evidence>
<evidence type="ECO:0000256" key="3">
    <source>
        <dbReference type="ARBA" id="ARBA00022692"/>
    </source>
</evidence>
<dbReference type="Gene3D" id="3.60.15.10">
    <property type="entry name" value="Ribonuclease Z/Hydroxyacylglutathione hydrolase-like"/>
    <property type="match status" value="1"/>
</dbReference>
<evidence type="ECO:0000256" key="1">
    <source>
        <dbReference type="ARBA" id="ARBA00004651"/>
    </source>
</evidence>
<comment type="caution">
    <text evidence="9">The sequence shown here is derived from an EMBL/GenBank/DDBJ whole genome shotgun (WGS) entry which is preliminary data.</text>
</comment>
<dbReference type="InterPro" id="IPR001279">
    <property type="entry name" value="Metallo-B-lactamas"/>
</dbReference>
<name>A0A554XPG1_9BURK</name>
<evidence type="ECO:0000256" key="5">
    <source>
        <dbReference type="ARBA" id="ARBA00023136"/>
    </source>
</evidence>
<feature type="transmembrane region" description="Helical" evidence="7">
    <location>
        <begin position="62"/>
        <end position="80"/>
    </location>
</feature>
<dbReference type="PANTHER" id="PTHR30619">
    <property type="entry name" value="DNA INTERNALIZATION/COMPETENCE PROTEIN COMEC/REC2"/>
    <property type="match status" value="1"/>
</dbReference>
<dbReference type="InterPro" id="IPR025405">
    <property type="entry name" value="DUF4131"/>
</dbReference>
<feature type="transmembrane region" description="Helical" evidence="7">
    <location>
        <begin position="470"/>
        <end position="496"/>
    </location>
</feature>
<feature type="transmembrane region" description="Helical" evidence="7">
    <location>
        <begin position="344"/>
        <end position="364"/>
    </location>
</feature>
<evidence type="ECO:0000256" key="2">
    <source>
        <dbReference type="ARBA" id="ARBA00022475"/>
    </source>
</evidence>
<dbReference type="Proteomes" id="UP000316388">
    <property type="component" value="Unassembled WGS sequence"/>
</dbReference>
<evidence type="ECO:0000256" key="6">
    <source>
        <dbReference type="SAM" id="MobiDB-lite"/>
    </source>
</evidence>
<organism evidence="9 10">
    <name type="scientific">Tepidimonas fonticaldi</name>
    <dbReference type="NCBI Taxonomy" id="1101373"/>
    <lineage>
        <taxon>Bacteria</taxon>
        <taxon>Pseudomonadati</taxon>
        <taxon>Pseudomonadota</taxon>
        <taxon>Betaproteobacteria</taxon>
        <taxon>Burkholderiales</taxon>
        <taxon>Tepidimonas</taxon>
    </lineage>
</organism>